<evidence type="ECO:0000256" key="1">
    <source>
        <dbReference type="SAM" id="MobiDB-lite"/>
    </source>
</evidence>
<keyword evidence="3" id="KW-1185">Reference proteome</keyword>
<feature type="region of interest" description="Disordered" evidence="1">
    <location>
        <begin position="183"/>
        <end position="207"/>
    </location>
</feature>
<dbReference type="EMBL" id="JAMOIM010000006">
    <property type="protein sequence ID" value="MCW6508716.1"/>
    <property type="molecule type" value="Genomic_DNA"/>
</dbReference>
<accession>A0AA42CK18</accession>
<dbReference type="Gene3D" id="3.30.420.380">
    <property type="match status" value="1"/>
</dbReference>
<name>A0AA42CK18_9HYPH</name>
<feature type="compositionally biased region" description="Basic and acidic residues" evidence="1">
    <location>
        <begin position="191"/>
        <end position="207"/>
    </location>
</feature>
<comment type="caution">
    <text evidence="2">The sequence shown here is derived from an EMBL/GenBank/DDBJ whole genome shotgun (WGS) entry which is preliminary data.</text>
</comment>
<evidence type="ECO:0000313" key="2">
    <source>
        <dbReference type="EMBL" id="MCW6508716.1"/>
    </source>
</evidence>
<reference evidence="2" key="1">
    <citation type="submission" date="2022-05" db="EMBL/GenBank/DDBJ databases">
        <authorList>
            <person name="Pankratov T."/>
        </authorList>
    </citation>
    <scope>NUCLEOTIDE SEQUENCE</scope>
    <source>
        <strain evidence="2">BP6-180914</strain>
    </source>
</reference>
<protein>
    <submittedName>
        <fullName evidence="2">PilN domain-containing protein</fullName>
    </submittedName>
</protein>
<dbReference type="RefSeq" id="WP_282585082.1">
    <property type="nucleotide sequence ID" value="NZ_JAMOIM010000006.1"/>
</dbReference>
<evidence type="ECO:0000313" key="3">
    <source>
        <dbReference type="Proteomes" id="UP001165667"/>
    </source>
</evidence>
<dbReference type="AlphaFoldDB" id="A0AA42CK18"/>
<sequence>MTAVARPRASLPSIARGALAWWLGELAALVPDRLKRRRGGRSDAEIRVSPQSWMMRDRRGRSTEIDPRDTAAALQAFRSLRQGRKPARATLIYPLSRCFVRHTELPRSLLSHAGSILASELETVTPFQTGSVHWDWFVRGEGTEAGALTVAQIVLKRRDTEAIAQRLAEAGVAVATLSVEDEHAAPPSRRLPVDLQRHDRPGEDEPHNLRKARSVLVGAAVLTAIAIVPLAFTQQSAILSKLDQDIADATDTVAGRPGLARAPLQALGEILQAKRNLPPATAILDGLAAALPPDSNLDHLFLDKDVVTIQGRTTSVHVLEHSLSASPLFAAGHNTAAPGSGSEGIAFTIRLKVRPLPSTPEI</sequence>
<gene>
    <name evidence="2" type="ORF">M8523_11875</name>
</gene>
<proteinExistence type="predicted"/>
<dbReference type="Proteomes" id="UP001165667">
    <property type="component" value="Unassembled WGS sequence"/>
</dbReference>
<dbReference type="InterPro" id="IPR043129">
    <property type="entry name" value="ATPase_NBD"/>
</dbReference>
<dbReference type="SUPFAM" id="SSF53067">
    <property type="entry name" value="Actin-like ATPase domain"/>
    <property type="match status" value="1"/>
</dbReference>
<organism evidence="2 3">
    <name type="scientific">Lichenifustis flavocetrariae</name>
    <dbReference type="NCBI Taxonomy" id="2949735"/>
    <lineage>
        <taxon>Bacteria</taxon>
        <taxon>Pseudomonadati</taxon>
        <taxon>Pseudomonadota</taxon>
        <taxon>Alphaproteobacteria</taxon>
        <taxon>Hyphomicrobiales</taxon>
        <taxon>Lichenihabitantaceae</taxon>
        <taxon>Lichenifustis</taxon>
    </lineage>
</organism>